<dbReference type="InterPro" id="IPR005561">
    <property type="entry name" value="ANTAR"/>
</dbReference>
<accession>A0ABS6D7T8</accession>
<organism evidence="2 3">
    <name type="scientific">Faecalicatena faecalis</name>
    <dbReference type="NCBI Taxonomy" id="2726362"/>
    <lineage>
        <taxon>Bacteria</taxon>
        <taxon>Bacillati</taxon>
        <taxon>Bacillota</taxon>
        <taxon>Clostridia</taxon>
        <taxon>Lachnospirales</taxon>
        <taxon>Lachnospiraceae</taxon>
        <taxon>Faecalicatena</taxon>
    </lineage>
</organism>
<feature type="domain" description="ANTAR" evidence="1">
    <location>
        <begin position="115"/>
        <end position="176"/>
    </location>
</feature>
<proteinExistence type="predicted"/>
<dbReference type="Proteomes" id="UP000723714">
    <property type="component" value="Unassembled WGS sequence"/>
</dbReference>
<reference evidence="2 3" key="1">
    <citation type="submission" date="2021-06" db="EMBL/GenBank/DDBJ databases">
        <title>Faecalicatena sp. nov. isolated from porcine feces.</title>
        <authorList>
            <person name="Oh B.S."/>
            <person name="Lee J.H."/>
        </authorList>
    </citation>
    <scope>NUCLEOTIDE SEQUENCE [LARGE SCALE GENOMIC DNA]</scope>
    <source>
        <strain evidence="2 3">AGMB00832</strain>
    </source>
</reference>
<evidence type="ECO:0000313" key="3">
    <source>
        <dbReference type="Proteomes" id="UP000723714"/>
    </source>
</evidence>
<evidence type="ECO:0000259" key="1">
    <source>
        <dbReference type="PROSITE" id="PS50921"/>
    </source>
</evidence>
<evidence type="ECO:0000313" key="2">
    <source>
        <dbReference type="EMBL" id="MBU3877659.1"/>
    </source>
</evidence>
<keyword evidence="3" id="KW-1185">Reference proteome</keyword>
<gene>
    <name evidence="2" type="ORF">HGO97_017790</name>
</gene>
<sequence>MSSIVIALPKIEDGKKIRTILSRYGFPAASVCSTGSHALAKMSELDCGILICGYRLCDMSYSELADCLPDYFELLLLASSRVINDMPQSVLSLEMPLKARDLVNTVDMMLNQIERRQRRRKKKPKARSAKEQNYISNAKMLLMQRNHLSEEEAFRYIQKSSMNSGTNMVETAQMVLMLMLDEIE</sequence>
<dbReference type="Pfam" id="PF03861">
    <property type="entry name" value="ANTAR"/>
    <property type="match status" value="1"/>
</dbReference>
<dbReference type="SMART" id="SM01012">
    <property type="entry name" value="ANTAR"/>
    <property type="match status" value="1"/>
</dbReference>
<dbReference type="RefSeq" id="WP_216244280.1">
    <property type="nucleotide sequence ID" value="NZ_JABACJ020000021.1"/>
</dbReference>
<dbReference type="EMBL" id="JABACJ020000021">
    <property type="protein sequence ID" value="MBU3877659.1"/>
    <property type="molecule type" value="Genomic_DNA"/>
</dbReference>
<dbReference type="PROSITE" id="PS50921">
    <property type="entry name" value="ANTAR"/>
    <property type="match status" value="1"/>
</dbReference>
<protein>
    <submittedName>
        <fullName evidence="2">ANTAR domain-containing protein</fullName>
    </submittedName>
</protein>
<comment type="caution">
    <text evidence="2">The sequence shown here is derived from an EMBL/GenBank/DDBJ whole genome shotgun (WGS) entry which is preliminary data.</text>
</comment>
<name>A0ABS6D7T8_9FIRM</name>